<name>A0A561BME7_9ACTN</name>
<keyword evidence="3" id="KW-1185">Reference proteome</keyword>
<gene>
    <name evidence="2" type="ORF">FB561_1084</name>
</gene>
<dbReference type="SUPFAM" id="SSF56655">
    <property type="entry name" value="Carbohydrate phosphatase"/>
    <property type="match status" value="1"/>
</dbReference>
<dbReference type="AlphaFoldDB" id="A0A561BME7"/>
<evidence type="ECO:0000313" key="2">
    <source>
        <dbReference type="EMBL" id="TWD80018.1"/>
    </source>
</evidence>
<dbReference type="EMBL" id="VIVK01000001">
    <property type="protein sequence ID" value="TWD80018.1"/>
    <property type="molecule type" value="Genomic_DNA"/>
</dbReference>
<feature type="binding site" evidence="1">
    <location>
        <position position="83"/>
    </location>
    <ligand>
        <name>Mg(2+)</name>
        <dbReference type="ChEBI" id="CHEBI:18420"/>
        <label>1</label>
        <note>catalytic</note>
    </ligand>
</feature>
<comment type="caution">
    <text evidence="2">The sequence shown here is derived from an EMBL/GenBank/DDBJ whole genome shotgun (WGS) entry which is preliminary data.</text>
</comment>
<accession>A0A561BME7</accession>
<dbReference type="Gene3D" id="3.40.190.80">
    <property type="match status" value="1"/>
</dbReference>
<dbReference type="GO" id="GO:0008934">
    <property type="term" value="F:inositol monophosphate 1-phosphatase activity"/>
    <property type="evidence" value="ECO:0007669"/>
    <property type="project" value="TreeGrafter"/>
</dbReference>
<reference evidence="2 3" key="1">
    <citation type="submission" date="2019-06" db="EMBL/GenBank/DDBJ databases">
        <title>Sequencing the genomes of 1000 actinobacteria strains.</title>
        <authorList>
            <person name="Klenk H.-P."/>
        </authorList>
    </citation>
    <scope>NUCLEOTIDE SEQUENCE [LARGE SCALE GENOMIC DNA]</scope>
    <source>
        <strain evidence="2 3">DSM 24683</strain>
    </source>
</reference>
<feature type="binding site" evidence="1">
    <location>
        <position position="66"/>
    </location>
    <ligand>
        <name>Mg(2+)</name>
        <dbReference type="ChEBI" id="CHEBI:18420"/>
        <label>1</label>
        <note>catalytic</note>
    </ligand>
</feature>
<keyword evidence="1" id="KW-0479">Metal-binding</keyword>
<dbReference type="GO" id="GO:0007165">
    <property type="term" value="P:signal transduction"/>
    <property type="evidence" value="ECO:0007669"/>
    <property type="project" value="TreeGrafter"/>
</dbReference>
<dbReference type="Proteomes" id="UP000318380">
    <property type="component" value="Unassembled WGS sequence"/>
</dbReference>
<dbReference type="PANTHER" id="PTHR20854">
    <property type="entry name" value="INOSITOL MONOPHOSPHATASE"/>
    <property type="match status" value="1"/>
</dbReference>
<comment type="cofactor">
    <cofactor evidence="1">
        <name>Mg(2+)</name>
        <dbReference type="ChEBI" id="CHEBI:18420"/>
    </cofactor>
</comment>
<dbReference type="OrthoDB" id="9772456at2"/>
<dbReference type="Pfam" id="PF00459">
    <property type="entry name" value="Inositol_P"/>
    <property type="match status" value="1"/>
</dbReference>
<organism evidence="2 3">
    <name type="scientific">Kribbella amoyensis</name>
    <dbReference type="NCBI Taxonomy" id="996641"/>
    <lineage>
        <taxon>Bacteria</taxon>
        <taxon>Bacillati</taxon>
        <taxon>Actinomycetota</taxon>
        <taxon>Actinomycetes</taxon>
        <taxon>Propionibacteriales</taxon>
        <taxon>Kribbellaceae</taxon>
        <taxon>Kribbella</taxon>
    </lineage>
</organism>
<dbReference type="PANTHER" id="PTHR20854:SF4">
    <property type="entry name" value="INOSITOL-1-MONOPHOSPHATASE-RELATED"/>
    <property type="match status" value="1"/>
</dbReference>
<evidence type="ECO:0000256" key="1">
    <source>
        <dbReference type="PIRSR" id="PIRSR600760-2"/>
    </source>
</evidence>
<dbReference type="GO" id="GO:0006020">
    <property type="term" value="P:inositol metabolic process"/>
    <property type="evidence" value="ECO:0007669"/>
    <property type="project" value="TreeGrafter"/>
</dbReference>
<sequence>MTLTDAEVALKAAKAGARVVAGAYGRETTRYAKSSTDFATQTDLDGEKAIVAVLSAHRPDDAREGEEFGRSGPASTARRWLIDPLCGTLNFAATTPLMVVNVALLDDDRTVAAASADPMADEIFWTDGGSAWVRRGDTDDPLVPTPATGLVEINVDRPSGSRSVSAQLVADVAFRSQYSPRVLSSTLGVAWVAAGRRAAYVSDGTFRNDLHFAAGLAITEAAGCVVTNLSGGPLHAGDGLVVSASEQVQADLLEHLERLR</sequence>
<protein>
    <submittedName>
        <fullName evidence="2">Myo-inositol-1(Or 4)-monophosphatase</fullName>
    </submittedName>
</protein>
<keyword evidence="1" id="KW-0460">Magnesium</keyword>
<proteinExistence type="predicted"/>
<dbReference type="PRINTS" id="PR00377">
    <property type="entry name" value="IMPHPHTASES"/>
</dbReference>
<evidence type="ECO:0000313" key="3">
    <source>
        <dbReference type="Proteomes" id="UP000318380"/>
    </source>
</evidence>
<dbReference type="CDD" id="cd01637">
    <property type="entry name" value="IMPase_like"/>
    <property type="match status" value="1"/>
</dbReference>
<dbReference type="GO" id="GO:0046872">
    <property type="term" value="F:metal ion binding"/>
    <property type="evidence" value="ECO:0007669"/>
    <property type="project" value="UniProtKB-KW"/>
</dbReference>
<dbReference type="Gene3D" id="3.30.540.10">
    <property type="entry name" value="Fructose-1,6-Bisphosphatase, subunit A, domain 1"/>
    <property type="match status" value="1"/>
</dbReference>
<dbReference type="RefSeq" id="WP_145803640.1">
    <property type="nucleotide sequence ID" value="NZ_VIVK01000001.1"/>
</dbReference>
<dbReference type="InterPro" id="IPR000760">
    <property type="entry name" value="Inositol_monophosphatase-like"/>
</dbReference>
<feature type="binding site" evidence="1">
    <location>
        <position position="85"/>
    </location>
    <ligand>
        <name>Mg(2+)</name>
        <dbReference type="ChEBI" id="CHEBI:18420"/>
        <label>1</label>
        <note>catalytic</note>
    </ligand>
</feature>